<evidence type="ECO:0000313" key="1">
    <source>
        <dbReference type="EMBL" id="KAJ0113755.1"/>
    </source>
</evidence>
<dbReference type="EMBL" id="CM047897">
    <property type="protein sequence ID" value="KAJ0113755.1"/>
    <property type="molecule type" value="Genomic_DNA"/>
</dbReference>
<name>A0ACC1CD50_9ROSI</name>
<reference evidence="2" key="1">
    <citation type="journal article" date="2023" name="G3 (Bethesda)">
        <title>Genome assembly and association tests identify interacting loci associated with vigor, precocity, and sex in interspecific pistachio rootstocks.</title>
        <authorList>
            <person name="Palmer W."/>
            <person name="Jacygrad E."/>
            <person name="Sagayaradj S."/>
            <person name="Cavanaugh K."/>
            <person name="Han R."/>
            <person name="Bertier L."/>
            <person name="Beede B."/>
            <person name="Kafkas S."/>
            <person name="Golino D."/>
            <person name="Preece J."/>
            <person name="Michelmore R."/>
        </authorList>
    </citation>
    <scope>NUCLEOTIDE SEQUENCE [LARGE SCALE GENOMIC DNA]</scope>
</reference>
<protein>
    <submittedName>
        <fullName evidence="1">Uncharacterized protein</fullName>
    </submittedName>
</protein>
<comment type="caution">
    <text evidence="1">The sequence shown here is derived from an EMBL/GenBank/DDBJ whole genome shotgun (WGS) entry which is preliminary data.</text>
</comment>
<evidence type="ECO:0000313" key="2">
    <source>
        <dbReference type="Proteomes" id="UP001164250"/>
    </source>
</evidence>
<accession>A0ACC1CD50</accession>
<gene>
    <name evidence="1" type="ORF">Patl1_03447</name>
</gene>
<keyword evidence="2" id="KW-1185">Reference proteome</keyword>
<organism evidence="1 2">
    <name type="scientific">Pistacia atlantica</name>
    <dbReference type="NCBI Taxonomy" id="434234"/>
    <lineage>
        <taxon>Eukaryota</taxon>
        <taxon>Viridiplantae</taxon>
        <taxon>Streptophyta</taxon>
        <taxon>Embryophyta</taxon>
        <taxon>Tracheophyta</taxon>
        <taxon>Spermatophyta</taxon>
        <taxon>Magnoliopsida</taxon>
        <taxon>eudicotyledons</taxon>
        <taxon>Gunneridae</taxon>
        <taxon>Pentapetalae</taxon>
        <taxon>rosids</taxon>
        <taxon>malvids</taxon>
        <taxon>Sapindales</taxon>
        <taxon>Anacardiaceae</taxon>
        <taxon>Pistacia</taxon>
    </lineage>
</organism>
<dbReference type="Proteomes" id="UP001164250">
    <property type="component" value="Chromosome 1"/>
</dbReference>
<sequence length="299" mass="34838">MAAQLRGDIADFCKGVLASINLPPRLRNIFHPLEETPYKWTSIWLSIISTMLDPFFFYIFHVNDHKKCLRLDTNLMIAVCLIRLLVDSCHIIFICYHERRRRIIFVVLDAICILPLPQVMTLIIRRARGSEFIDKVKWLKYTIIAQYLPKLIRICKLYIEAERAPGMPVGGYKTGSTLPFCFIIYLLPGHVFGGLWYLMAIERVTDCWKEACSYGFGIFQDALQYGIVEETKFMPKLFYCLRWGLITTSSMAQDLRGSSDVEENLFVIWIVLTSLMLSFLVYGRLQIYLQFGTQRLEER</sequence>
<proteinExistence type="predicted"/>